<name>A0ABR3ZXC9_9LECA</name>
<proteinExistence type="predicted"/>
<evidence type="ECO:0000313" key="2">
    <source>
        <dbReference type="Proteomes" id="UP001590950"/>
    </source>
</evidence>
<reference evidence="1 2" key="1">
    <citation type="submission" date="2024-09" db="EMBL/GenBank/DDBJ databases">
        <title>Rethinking Asexuality: The Enigmatic Case of Functional Sexual Genes in Lepraria (Stereocaulaceae).</title>
        <authorList>
            <person name="Doellman M."/>
            <person name="Sun Y."/>
            <person name="Barcenas-Pena A."/>
            <person name="Lumbsch H.T."/>
            <person name="Grewe F."/>
        </authorList>
    </citation>
    <scope>NUCLEOTIDE SEQUENCE [LARGE SCALE GENOMIC DNA]</scope>
    <source>
        <strain evidence="1 2">Mercado 3170</strain>
    </source>
</reference>
<comment type="caution">
    <text evidence="1">The sequence shown here is derived from an EMBL/GenBank/DDBJ whole genome shotgun (WGS) entry which is preliminary data.</text>
</comment>
<protein>
    <submittedName>
        <fullName evidence="1">Uncharacterized protein</fullName>
    </submittedName>
</protein>
<dbReference type="EMBL" id="JBEFKJ010000037">
    <property type="protein sequence ID" value="KAL2037825.1"/>
    <property type="molecule type" value="Genomic_DNA"/>
</dbReference>
<gene>
    <name evidence="1" type="ORF">N7G274_009550</name>
</gene>
<organism evidence="1 2">
    <name type="scientific">Stereocaulon virgatum</name>
    <dbReference type="NCBI Taxonomy" id="373712"/>
    <lineage>
        <taxon>Eukaryota</taxon>
        <taxon>Fungi</taxon>
        <taxon>Dikarya</taxon>
        <taxon>Ascomycota</taxon>
        <taxon>Pezizomycotina</taxon>
        <taxon>Lecanoromycetes</taxon>
        <taxon>OSLEUM clade</taxon>
        <taxon>Lecanoromycetidae</taxon>
        <taxon>Lecanorales</taxon>
        <taxon>Lecanorineae</taxon>
        <taxon>Stereocaulaceae</taxon>
        <taxon>Stereocaulon</taxon>
    </lineage>
</organism>
<dbReference type="Proteomes" id="UP001590950">
    <property type="component" value="Unassembled WGS sequence"/>
</dbReference>
<keyword evidence="2" id="KW-1185">Reference proteome</keyword>
<evidence type="ECO:0000313" key="1">
    <source>
        <dbReference type="EMBL" id="KAL2037825.1"/>
    </source>
</evidence>
<sequence>MTELAGNMPKAMYQIPTNTPEVAGQTIVYCTQRQYCLAGGYTSCRWWDMPKLVT</sequence>
<accession>A0ABR3ZXC9</accession>